<dbReference type="KEGG" id="llu:AKJ09_05767"/>
<organism evidence="1 2">
    <name type="scientific">Labilithrix luteola</name>
    <dbReference type="NCBI Taxonomy" id="1391654"/>
    <lineage>
        <taxon>Bacteria</taxon>
        <taxon>Pseudomonadati</taxon>
        <taxon>Myxococcota</taxon>
        <taxon>Polyangia</taxon>
        <taxon>Polyangiales</taxon>
        <taxon>Labilitrichaceae</taxon>
        <taxon>Labilithrix</taxon>
    </lineage>
</organism>
<reference evidence="1 2" key="1">
    <citation type="submission" date="2015-08" db="EMBL/GenBank/DDBJ databases">
        <authorList>
            <person name="Babu N.S."/>
            <person name="Beckwith C.J."/>
            <person name="Beseler K.G."/>
            <person name="Brison A."/>
            <person name="Carone J.V."/>
            <person name="Caskin T.P."/>
            <person name="Diamond M."/>
            <person name="Durham M.E."/>
            <person name="Foxe J.M."/>
            <person name="Go M."/>
            <person name="Henderson B.A."/>
            <person name="Jones I.B."/>
            <person name="McGettigan J.A."/>
            <person name="Micheletti S.J."/>
            <person name="Nasrallah M.E."/>
            <person name="Ortiz D."/>
            <person name="Piller C.R."/>
            <person name="Privatt S.R."/>
            <person name="Schneider S.L."/>
            <person name="Sharp S."/>
            <person name="Smith T.C."/>
            <person name="Stanton J.D."/>
            <person name="Ullery H.E."/>
            <person name="Wilson R.J."/>
            <person name="Serrano M.G."/>
            <person name="Buck G."/>
            <person name="Lee V."/>
            <person name="Wang Y."/>
            <person name="Carvalho R."/>
            <person name="Voegtly L."/>
            <person name="Shi R."/>
            <person name="Duckworth R."/>
            <person name="Johnson A."/>
            <person name="Loviza R."/>
            <person name="Walstead R."/>
            <person name="Shah Z."/>
            <person name="Kiflezghi M."/>
            <person name="Wade K."/>
            <person name="Ball S.L."/>
            <person name="Bradley K.W."/>
            <person name="Asai D.J."/>
            <person name="Bowman C.A."/>
            <person name="Russell D.A."/>
            <person name="Pope W.H."/>
            <person name="Jacobs-Sera D."/>
            <person name="Hendrix R.W."/>
            <person name="Hatfull G.F."/>
        </authorList>
    </citation>
    <scope>NUCLEOTIDE SEQUENCE [LARGE SCALE GENOMIC DNA]</scope>
    <source>
        <strain evidence="1 2">DSM 27648</strain>
    </source>
</reference>
<dbReference type="SUPFAM" id="SSF49899">
    <property type="entry name" value="Concanavalin A-like lectins/glucanases"/>
    <property type="match status" value="1"/>
</dbReference>
<dbReference type="EMBL" id="CP012333">
    <property type="protein sequence ID" value="AKU99103.1"/>
    <property type="molecule type" value="Genomic_DNA"/>
</dbReference>
<protein>
    <submittedName>
        <fullName evidence="1">Uncharacterized protein</fullName>
    </submittedName>
</protein>
<gene>
    <name evidence="1" type="ORF">AKJ09_05767</name>
</gene>
<dbReference type="Proteomes" id="UP000064967">
    <property type="component" value="Chromosome"/>
</dbReference>
<evidence type="ECO:0000313" key="1">
    <source>
        <dbReference type="EMBL" id="AKU99103.1"/>
    </source>
</evidence>
<evidence type="ECO:0000313" key="2">
    <source>
        <dbReference type="Proteomes" id="UP000064967"/>
    </source>
</evidence>
<dbReference type="InterPro" id="IPR013320">
    <property type="entry name" value="ConA-like_dom_sf"/>
</dbReference>
<accession>A0A0K1PZZ5</accession>
<dbReference type="AlphaFoldDB" id="A0A0K1PZZ5"/>
<dbReference type="Gene3D" id="2.60.120.200">
    <property type="match status" value="1"/>
</dbReference>
<name>A0A0K1PZZ5_9BACT</name>
<keyword evidence="2" id="KW-1185">Reference proteome</keyword>
<proteinExistence type="predicted"/>
<sequence>MACGRELDIVGALAPSEIIADGGSPLPASSPSGPAIDAAPVDSGACAPTVFVERFDTGFAQWTTYGGVELASIGGESTGQLIATGAKSRAAGLFWIPTVKATSFRATFNYYVPKPPADWEVGDGLTFTWLTSTGTSPLGADASDGQGLGLPADVTGYALALDGWQNSSINDLDAPSFNILALDPARGLPGQYDWHVRTLGPFEPADVYGVWRTIEAVVANGKVSATLRLSTGGQVATLFTDVPIDTSAAVTALGFTASTGDAAAAGYFVDTVTFELTNPSCK</sequence>